<keyword evidence="3" id="KW-1185">Reference proteome</keyword>
<protein>
    <submittedName>
        <fullName evidence="1 2">Uncharacterized protein</fullName>
    </submittedName>
</protein>
<dbReference type="AlphaFoldDB" id="A0A2K1KHL9"/>
<dbReference type="EnsemblPlants" id="Pp3c6_29834V3.1">
    <property type="protein sequence ID" value="PAC:32976853.CDS.1"/>
    <property type="gene ID" value="Pp3c6_29834"/>
</dbReference>
<organism evidence="1">
    <name type="scientific">Physcomitrium patens</name>
    <name type="common">Spreading-leaved earth moss</name>
    <name type="synonym">Physcomitrella patens</name>
    <dbReference type="NCBI Taxonomy" id="3218"/>
    <lineage>
        <taxon>Eukaryota</taxon>
        <taxon>Viridiplantae</taxon>
        <taxon>Streptophyta</taxon>
        <taxon>Embryophyta</taxon>
        <taxon>Bryophyta</taxon>
        <taxon>Bryophytina</taxon>
        <taxon>Bryopsida</taxon>
        <taxon>Funariidae</taxon>
        <taxon>Funariales</taxon>
        <taxon>Funariaceae</taxon>
        <taxon>Physcomitrium</taxon>
    </lineage>
</organism>
<accession>A0A2K1KHL9</accession>
<gene>
    <name evidence="1" type="ORF">PHYPA_009657</name>
</gene>
<sequence>MLLKAMLSRPRRREVSNKECMLLSRRRKREICNKECMLLSRPKRRETCDKKCMLNLALQNGRPNSRDPISECEGWSAIMGTATWHPRKWGRWMRKYTAPAQAPCDIVRPRWRSLEFTHVLGFLEDELGTRHQSKPSMDGWMDESSTTRVKVRVSRSV</sequence>
<evidence type="ECO:0000313" key="2">
    <source>
        <dbReference type="EnsemblPlants" id="PAC:32976853.CDS.1"/>
    </source>
</evidence>
<dbReference type="EMBL" id="ABEU02000006">
    <property type="protein sequence ID" value="PNR53281.1"/>
    <property type="molecule type" value="Genomic_DNA"/>
</dbReference>
<evidence type="ECO:0000313" key="1">
    <source>
        <dbReference type="EMBL" id="PNR53281.1"/>
    </source>
</evidence>
<dbReference type="Proteomes" id="UP000006727">
    <property type="component" value="Chromosome 6"/>
</dbReference>
<dbReference type="InParanoid" id="A0A2K1KHL9"/>
<proteinExistence type="predicted"/>
<evidence type="ECO:0000313" key="3">
    <source>
        <dbReference type="Proteomes" id="UP000006727"/>
    </source>
</evidence>
<reference evidence="1 3" key="1">
    <citation type="journal article" date="2008" name="Science">
        <title>The Physcomitrella genome reveals evolutionary insights into the conquest of land by plants.</title>
        <authorList>
            <person name="Rensing S."/>
            <person name="Lang D."/>
            <person name="Zimmer A."/>
            <person name="Terry A."/>
            <person name="Salamov A."/>
            <person name="Shapiro H."/>
            <person name="Nishiyama T."/>
            <person name="Perroud P.-F."/>
            <person name="Lindquist E."/>
            <person name="Kamisugi Y."/>
            <person name="Tanahashi T."/>
            <person name="Sakakibara K."/>
            <person name="Fujita T."/>
            <person name="Oishi K."/>
            <person name="Shin-I T."/>
            <person name="Kuroki Y."/>
            <person name="Toyoda A."/>
            <person name="Suzuki Y."/>
            <person name="Hashimoto A."/>
            <person name="Yamaguchi K."/>
            <person name="Sugano A."/>
            <person name="Kohara Y."/>
            <person name="Fujiyama A."/>
            <person name="Anterola A."/>
            <person name="Aoki S."/>
            <person name="Ashton N."/>
            <person name="Barbazuk W.B."/>
            <person name="Barker E."/>
            <person name="Bennetzen J."/>
            <person name="Bezanilla M."/>
            <person name="Blankenship R."/>
            <person name="Cho S.H."/>
            <person name="Dutcher S."/>
            <person name="Estelle M."/>
            <person name="Fawcett J.A."/>
            <person name="Gundlach H."/>
            <person name="Hanada K."/>
            <person name="Heyl A."/>
            <person name="Hicks K.A."/>
            <person name="Hugh J."/>
            <person name="Lohr M."/>
            <person name="Mayer K."/>
            <person name="Melkozernov A."/>
            <person name="Murata T."/>
            <person name="Nelson D."/>
            <person name="Pils B."/>
            <person name="Prigge M."/>
            <person name="Reiss B."/>
            <person name="Renner T."/>
            <person name="Rombauts S."/>
            <person name="Rushton P."/>
            <person name="Sanderfoot A."/>
            <person name="Schween G."/>
            <person name="Shiu S.-H."/>
            <person name="Stueber K."/>
            <person name="Theodoulou F.L."/>
            <person name="Tu H."/>
            <person name="Van de Peer Y."/>
            <person name="Verrier P.J."/>
            <person name="Waters E."/>
            <person name="Wood A."/>
            <person name="Yang L."/>
            <person name="Cove D."/>
            <person name="Cuming A."/>
            <person name="Hasebe M."/>
            <person name="Lucas S."/>
            <person name="Mishler D.B."/>
            <person name="Reski R."/>
            <person name="Grigoriev I."/>
            <person name="Quatrano R.S."/>
            <person name="Boore J.L."/>
        </authorList>
    </citation>
    <scope>NUCLEOTIDE SEQUENCE [LARGE SCALE GENOMIC DNA]</scope>
    <source>
        <strain evidence="2 3">cv. Gransden 2004</strain>
    </source>
</reference>
<name>A0A2K1KHL9_PHYPA</name>
<reference evidence="2" key="3">
    <citation type="submission" date="2020-12" db="UniProtKB">
        <authorList>
            <consortium name="EnsemblPlants"/>
        </authorList>
    </citation>
    <scope>IDENTIFICATION</scope>
</reference>
<dbReference type="Gramene" id="Pp3c6_29834V3.1">
    <property type="protein sequence ID" value="PAC:32976853.CDS.1"/>
    <property type="gene ID" value="Pp3c6_29834"/>
</dbReference>
<reference evidence="1 3" key="2">
    <citation type="journal article" date="2018" name="Plant J.">
        <title>The Physcomitrella patens chromosome-scale assembly reveals moss genome structure and evolution.</title>
        <authorList>
            <person name="Lang D."/>
            <person name="Ullrich K.K."/>
            <person name="Murat F."/>
            <person name="Fuchs J."/>
            <person name="Jenkins J."/>
            <person name="Haas F.B."/>
            <person name="Piednoel M."/>
            <person name="Gundlach H."/>
            <person name="Van Bel M."/>
            <person name="Meyberg R."/>
            <person name="Vives C."/>
            <person name="Morata J."/>
            <person name="Symeonidi A."/>
            <person name="Hiss M."/>
            <person name="Muchero W."/>
            <person name="Kamisugi Y."/>
            <person name="Saleh O."/>
            <person name="Blanc G."/>
            <person name="Decker E.L."/>
            <person name="van Gessel N."/>
            <person name="Grimwood J."/>
            <person name="Hayes R.D."/>
            <person name="Graham S.W."/>
            <person name="Gunter L.E."/>
            <person name="McDaniel S.F."/>
            <person name="Hoernstein S.N.W."/>
            <person name="Larsson A."/>
            <person name="Li F.W."/>
            <person name="Perroud P.F."/>
            <person name="Phillips J."/>
            <person name="Ranjan P."/>
            <person name="Rokshar D.S."/>
            <person name="Rothfels C.J."/>
            <person name="Schneider L."/>
            <person name="Shu S."/>
            <person name="Stevenson D.W."/>
            <person name="Thummler F."/>
            <person name="Tillich M."/>
            <person name="Villarreal Aguilar J.C."/>
            <person name="Widiez T."/>
            <person name="Wong G.K."/>
            <person name="Wymore A."/>
            <person name="Zhang Y."/>
            <person name="Zimmer A.D."/>
            <person name="Quatrano R.S."/>
            <person name="Mayer K.F.X."/>
            <person name="Goodstein D."/>
            <person name="Casacuberta J.M."/>
            <person name="Vandepoele K."/>
            <person name="Reski R."/>
            <person name="Cuming A.C."/>
            <person name="Tuskan G.A."/>
            <person name="Maumus F."/>
            <person name="Salse J."/>
            <person name="Schmutz J."/>
            <person name="Rensing S.A."/>
        </authorList>
    </citation>
    <scope>NUCLEOTIDE SEQUENCE [LARGE SCALE GENOMIC DNA]</scope>
    <source>
        <strain evidence="2 3">cv. Gransden 2004</strain>
    </source>
</reference>